<proteinExistence type="predicted"/>
<reference evidence="1 2" key="1">
    <citation type="submission" date="2017-07" db="EMBL/GenBank/DDBJ databases">
        <title>Leptospira spp. isolated from tropical soils.</title>
        <authorList>
            <person name="Thibeaux R."/>
            <person name="Iraola G."/>
            <person name="Ferres I."/>
            <person name="Bierque E."/>
            <person name="Girault D."/>
            <person name="Soupe-Gilbert M.-E."/>
            <person name="Picardeau M."/>
            <person name="Goarant C."/>
        </authorList>
    </citation>
    <scope>NUCLEOTIDE SEQUENCE [LARGE SCALE GENOMIC DNA]</scope>
    <source>
        <strain evidence="1 2">FH2-C-A2</strain>
    </source>
</reference>
<accession>A0A2M9Z9U8</accession>
<dbReference type="AlphaFoldDB" id="A0A2M9Z9U8"/>
<evidence type="ECO:0000313" key="1">
    <source>
        <dbReference type="EMBL" id="PJZ65211.1"/>
    </source>
</evidence>
<dbReference type="EMBL" id="NPDT01000006">
    <property type="protein sequence ID" value="PJZ65211.1"/>
    <property type="molecule type" value="Genomic_DNA"/>
</dbReference>
<evidence type="ECO:0000313" key="2">
    <source>
        <dbReference type="Proteomes" id="UP000231912"/>
    </source>
</evidence>
<name>A0A2M9Z9U8_9LEPT</name>
<organism evidence="1 2">
    <name type="scientific">Leptospira wolffii</name>
    <dbReference type="NCBI Taxonomy" id="409998"/>
    <lineage>
        <taxon>Bacteria</taxon>
        <taxon>Pseudomonadati</taxon>
        <taxon>Spirochaetota</taxon>
        <taxon>Spirochaetia</taxon>
        <taxon>Leptospirales</taxon>
        <taxon>Leptospiraceae</taxon>
        <taxon>Leptospira</taxon>
    </lineage>
</organism>
<gene>
    <name evidence="1" type="ORF">CH371_14960</name>
</gene>
<comment type="caution">
    <text evidence="1">The sequence shown here is derived from an EMBL/GenBank/DDBJ whole genome shotgun (WGS) entry which is preliminary data.</text>
</comment>
<protein>
    <submittedName>
        <fullName evidence="1">Uncharacterized protein</fullName>
    </submittedName>
</protein>
<dbReference type="RefSeq" id="WP_100759599.1">
    <property type="nucleotide sequence ID" value="NZ_NPDT01000006.1"/>
</dbReference>
<dbReference type="Proteomes" id="UP000231912">
    <property type="component" value="Unassembled WGS sequence"/>
</dbReference>
<sequence length="281" mass="32003">MRNLPVLFSVPILFLLFECSTAPISIPQKWINEKFQDKLLEPHGDLIVYLPPGIFEGKRSDTMQLELRLTDILEGRLSGESDRMSIHLPFIPQKENILYFPIPVGTYRLYFTMGYDISTAFSEKLEARSDDSLQGKFDITVTKESRFAIRPEAERTEGDLALNLSLFLFSPILFPAGKFPYYKRTHSFGLEVLPNATKETREEFFLPLGEVYEANGNILKLKSRPGTLSPGQVISILDKDDRTVAQATIVMNFHAYSEAKIIEPYKSVKLQGLRYGVIIKK</sequence>